<evidence type="ECO:0000313" key="2">
    <source>
        <dbReference type="Proteomes" id="UP000736787"/>
    </source>
</evidence>
<protein>
    <submittedName>
        <fullName evidence="1">Uncharacterized protein</fullName>
    </submittedName>
</protein>
<accession>A0A8T1CRP4</accession>
<reference evidence="1" key="1">
    <citation type="submission" date="2018-10" db="EMBL/GenBank/DDBJ databases">
        <title>Effector identification in a new, highly contiguous assembly of the strawberry crown rot pathogen Phytophthora cactorum.</title>
        <authorList>
            <person name="Armitage A.D."/>
            <person name="Nellist C.F."/>
            <person name="Bates H."/>
            <person name="Vickerstaff R.J."/>
            <person name="Harrison R.J."/>
        </authorList>
    </citation>
    <scope>NUCLEOTIDE SEQUENCE</scope>
    <source>
        <strain evidence="1">4040</strain>
    </source>
</reference>
<proteinExistence type="predicted"/>
<evidence type="ECO:0000313" key="1">
    <source>
        <dbReference type="EMBL" id="KAG2926905.1"/>
    </source>
</evidence>
<dbReference type="Proteomes" id="UP000736787">
    <property type="component" value="Unassembled WGS sequence"/>
</dbReference>
<dbReference type="AlphaFoldDB" id="A0A8T1CRP4"/>
<name>A0A8T1CRP4_9STRA</name>
<comment type="caution">
    <text evidence="1">The sequence shown here is derived from an EMBL/GenBank/DDBJ whole genome shotgun (WGS) entry which is preliminary data.</text>
</comment>
<sequence length="110" mass="12075">MECSSLRDITILSNDDDNRTLVLTDLGPQGVIRVPAPKRCWPSPTHAQERLRRHSQGCFGERKLGLTSFGFVHGDMTCSYRCEQILLVMSLSSTPARSPSICCACATSGM</sequence>
<gene>
    <name evidence="1" type="ORF">PC117_g14718</name>
</gene>
<dbReference type="EMBL" id="RCMK01000469">
    <property type="protein sequence ID" value="KAG2926905.1"/>
    <property type="molecule type" value="Genomic_DNA"/>
</dbReference>
<organism evidence="1 2">
    <name type="scientific">Phytophthora cactorum</name>
    <dbReference type="NCBI Taxonomy" id="29920"/>
    <lineage>
        <taxon>Eukaryota</taxon>
        <taxon>Sar</taxon>
        <taxon>Stramenopiles</taxon>
        <taxon>Oomycota</taxon>
        <taxon>Peronosporomycetes</taxon>
        <taxon>Peronosporales</taxon>
        <taxon>Peronosporaceae</taxon>
        <taxon>Phytophthora</taxon>
    </lineage>
</organism>